<dbReference type="KEGG" id="halu:HUG12_11815"/>
<dbReference type="PANTHER" id="PTHR35610">
    <property type="entry name" value="3-ISOPROPYLMALATE DEHYDRATASE-RELATED"/>
    <property type="match status" value="1"/>
</dbReference>
<protein>
    <submittedName>
        <fullName evidence="2">Proteasome assembly chaperone family protein</fullName>
    </submittedName>
</protein>
<dbReference type="Gene3D" id="3.40.50.10900">
    <property type="entry name" value="PAC-like subunit"/>
    <property type="match status" value="1"/>
</dbReference>
<dbReference type="Pfam" id="PF09754">
    <property type="entry name" value="PAC2"/>
    <property type="match status" value="1"/>
</dbReference>
<feature type="region of interest" description="Disordered" evidence="1">
    <location>
        <begin position="227"/>
        <end position="247"/>
    </location>
</feature>
<organism evidence="2 3">
    <name type="scientific">Halorarum salinum</name>
    <dbReference type="NCBI Taxonomy" id="2743089"/>
    <lineage>
        <taxon>Archaea</taxon>
        <taxon>Methanobacteriati</taxon>
        <taxon>Methanobacteriota</taxon>
        <taxon>Stenosarchaea group</taxon>
        <taxon>Halobacteria</taxon>
        <taxon>Halobacteriales</taxon>
        <taxon>Haloferacaceae</taxon>
        <taxon>Halorarum</taxon>
    </lineage>
</organism>
<dbReference type="Proteomes" id="UP000509626">
    <property type="component" value="Chromosome"/>
</dbReference>
<sequence>MVEVRTEGDASLENPLLVEGLPGVGLAGKIAADHVRDQSDARYYGELTGEDLPSAAVFTEGDRELHSPVRLFVDEANDLLVLSGDVPLETIDADALAAALTDWLDEVGATPLYLSGLPTQREPDDVPELYGVATGDGGDLLEETGVSSPAADGLIHGPAGALLSAAKDRGRDACGLMVETTPKFPDPEGAHVLVRDGIAPLAGVEIDTDPLVERADEIMEQRQQLAQRIQQASGDDQSRASTTGMFQ</sequence>
<dbReference type="InterPro" id="IPR038389">
    <property type="entry name" value="PSMG2_sf"/>
</dbReference>
<evidence type="ECO:0000313" key="3">
    <source>
        <dbReference type="Proteomes" id="UP000509626"/>
    </source>
</evidence>
<keyword evidence="2" id="KW-0647">Proteasome</keyword>
<gene>
    <name evidence="2" type="ORF">HUG12_11815</name>
</gene>
<dbReference type="SUPFAM" id="SSF159659">
    <property type="entry name" value="Cgl1923-like"/>
    <property type="match status" value="1"/>
</dbReference>
<dbReference type="AlphaFoldDB" id="A0A7D5QBN1"/>
<accession>A0A7D5QBN1</accession>
<feature type="compositionally biased region" description="Polar residues" evidence="1">
    <location>
        <begin position="233"/>
        <end position="247"/>
    </location>
</feature>
<evidence type="ECO:0000256" key="1">
    <source>
        <dbReference type="SAM" id="MobiDB-lite"/>
    </source>
</evidence>
<dbReference type="PANTHER" id="PTHR35610:SF8">
    <property type="entry name" value="3-ISOPROPYLMALATE DEHYDRATASE"/>
    <property type="match status" value="1"/>
</dbReference>
<dbReference type="EMBL" id="CP058579">
    <property type="protein sequence ID" value="QLG62379.1"/>
    <property type="molecule type" value="Genomic_DNA"/>
</dbReference>
<dbReference type="OrthoDB" id="35908at2157"/>
<dbReference type="GO" id="GO:0000502">
    <property type="term" value="C:proteasome complex"/>
    <property type="evidence" value="ECO:0007669"/>
    <property type="project" value="UniProtKB-KW"/>
</dbReference>
<name>A0A7D5QBN1_9EURY</name>
<proteinExistence type="predicted"/>
<keyword evidence="3" id="KW-1185">Reference proteome</keyword>
<evidence type="ECO:0000313" key="2">
    <source>
        <dbReference type="EMBL" id="QLG62379.1"/>
    </source>
</evidence>
<dbReference type="RefSeq" id="WP_179268964.1">
    <property type="nucleotide sequence ID" value="NZ_CP058579.1"/>
</dbReference>
<dbReference type="GeneID" id="56038156"/>
<reference evidence="2 3" key="1">
    <citation type="submission" date="2020-06" db="EMBL/GenBank/DDBJ databases">
        <title>NJ-3-1, isolated from saline soil.</title>
        <authorList>
            <person name="Cui H.L."/>
            <person name="Shi X."/>
        </authorList>
    </citation>
    <scope>NUCLEOTIDE SEQUENCE [LARGE SCALE GENOMIC DNA]</scope>
    <source>
        <strain evidence="2 3">NJ-3-1</strain>
    </source>
</reference>
<dbReference type="InterPro" id="IPR019151">
    <property type="entry name" value="Proteasome_assmbl_chaperone_2"/>
</dbReference>